<feature type="domain" description="C2H2-type" evidence="3">
    <location>
        <begin position="316"/>
        <end position="343"/>
    </location>
</feature>
<feature type="region of interest" description="Disordered" evidence="2">
    <location>
        <begin position="640"/>
        <end position="661"/>
    </location>
</feature>
<dbReference type="Gene3D" id="3.30.160.60">
    <property type="entry name" value="Classic Zinc Finger"/>
    <property type="match status" value="1"/>
</dbReference>
<gene>
    <name evidence="4" type="ORF">ODALV1_LOCUS29240</name>
</gene>
<evidence type="ECO:0000256" key="2">
    <source>
        <dbReference type="SAM" id="MobiDB-lite"/>
    </source>
</evidence>
<feature type="region of interest" description="Disordered" evidence="2">
    <location>
        <begin position="423"/>
        <end position="469"/>
    </location>
</feature>
<keyword evidence="1" id="KW-0479">Metal-binding</keyword>
<feature type="compositionally biased region" description="Polar residues" evidence="2">
    <location>
        <begin position="426"/>
        <end position="438"/>
    </location>
</feature>
<dbReference type="SUPFAM" id="SSF57667">
    <property type="entry name" value="beta-beta-alpha zinc fingers"/>
    <property type="match status" value="1"/>
</dbReference>
<reference evidence="4 5" key="1">
    <citation type="submission" date="2024-08" db="EMBL/GenBank/DDBJ databases">
        <authorList>
            <person name="Cucini C."/>
            <person name="Frati F."/>
        </authorList>
    </citation>
    <scope>NUCLEOTIDE SEQUENCE [LARGE SCALE GENOMIC DNA]</scope>
</reference>
<dbReference type="InterPro" id="IPR036236">
    <property type="entry name" value="Znf_C2H2_sf"/>
</dbReference>
<dbReference type="InterPro" id="IPR013087">
    <property type="entry name" value="Znf_C2H2_type"/>
</dbReference>
<feature type="compositionally biased region" description="Basic and acidic residues" evidence="2">
    <location>
        <begin position="210"/>
        <end position="221"/>
    </location>
</feature>
<protein>
    <recommendedName>
        <fullName evidence="3">C2H2-type domain-containing protein</fullName>
    </recommendedName>
</protein>
<name>A0ABP1S350_9HEXA</name>
<feature type="compositionally biased region" description="Polar residues" evidence="2">
    <location>
        <begin position="845"/>
        <end position="859"/>
    </location>
</feature>
<evidence type="ECO:0000259" key="3">
    <source>
        <dbReference type="PROSITE" id="PS50157"/>
    </source>
</evidence>
<sequence>MNHSNYESSSSDFNSIPGYDHEFRNHVIRVHGYDPGVLLEYCPTEPGCCYIPETSIDPAKRTGSTIDRSTLYTEVEGVPQRNRNQPCTIDREIIEGFSEGVKVSNTELKEYAPVDAEERFLKYKKERRKASFQGQATGYGRAMESAGPGTGSRLEELLTVDKKTLKSWRESFGTASSSSITGHDRTKISSETPVENPRKRLLMNALKDSLEKDVESEEKSVKGRKMSRWKTERKSDEAVTVTGAANAASEDESVEDSSVNELEISHKDVSNEETQSLKKNDFEREHMQAQIDKLLKMPSPPSKTWKRSSSSRQPKFQCKLCPKFFSVELELTDHMLTHSIKKGDADLKEKEPFEKKYACEFCEGKKFTWLTTLRAHYMNWHGELTQSEKRRLVDQAAARSTESTMPLIGLGFGSDCLDADVKSEKTSTPVNSKSSGTNKVRKVSKKSTPDSTKTARTSRQRNISEDLIKKVSKSISKEIGNPISNKSKKKSVQKIVVEASQSLNSGRASLRRNIQRPKWLTDTDLVTDYEFPRGTNTSRSGSTTSSPSTSQTTVSSHVVGAQTRASQATVKIPKTKPKLEKVDKKKSRASVVRNRVRTKSVDQVKVSSDSQATEQSPAITKDSTASCATIAVVEAVEKTENGNADVQDNPPDTPVPSNNDIAKGTDTIDEEVDTGISADETAQALEVLPRTREISNEIIESPKSCKLLEVEELTTQPVLDSFSVKTTDEEVFNGSSHSAPPEAPVLSKEMAFSNEPVDLPETMQVQDSEETQAPPVIDVFNSKSADDEISSSSTQSTALEAPVLSRETINGIPEVVEVPESEKVDEIKEELVSVEDIKIADDKSSVNGDQSESSPSPLSVTRKDSTVSSGIVEPPESLEPQVQDLEELPLEDDVTGSRRRDRSDSLSMRSCGSGSQSEKIKGLEDNKEEEEEEEECSTSKASEKDWAVDSDSDSNDSLMSEFSELAAQVSEKTDGVQFKEDCMRFLSTKISANSMWAIRKELKRLKKEKNYFKFGKLSPLAACLMHDLFCQSLK</sequence>
<evidence type="ECO:0000313" key="4">
    <source>
        <dbReference type="EMBL" id="CAL8143044.1"/>
    </source>
</evidence>
<feature type="region of interest" description="Disordered" evidence="2">
    <location>
        <begin position="529"/>
        <end position="618"/>
    </location>
</feature>
<feature type="compositionally biased region" description="Acidic residues" evidence="2">
    <location>
        <begin position="926"/>
        <end position="936"/>
    </location>
</feature>
<feature type="region of interest" description="Disordered" evidence="2">
    <location>
        <begin position="174"/>
        <end position="193"/>
    </location>
</feature>
<feature type="region of interest" description="Disordered" evidence="2">
    <location>
        <begin position="210"/>
        <end position="259"/>
    </location>
</feature>
<organism evidence="4 5">
    <name type="scientific">Orchesella dallaii</name>
    <dbReference type="NCBI Taxonomy" id="48710"/>
    <lineage>
        <taxon>Eukaryota</taxon>
        <taxon>Metazoa</taxon>
        <taxon>Ecdysozoa</taxon>
        <taxon>Arthropoda</taxon>
        <taxon>Hexapoda</taxon>
        <taxon>Collembola</taxon>
        <taxon>Entomobryomorpha</taxon>
        <taxon>Entomobryoidea</taxon>
        <taxon>Orchesellidae</taxon>
        <taxon>Orchesellinae</taxon>
        <taxon>Orchesella</taxon>
    </lineage>
</organism>
<dbReference type="Proteomes" id="UP001642540">
    <property type="component" value="Unassembled WGS sequence"/>
</dbReference>
<accession>A0ABP1S350</accession>
<dbReference type="PROSITE" id="PS50157">
    <property type="entry name" value="ZINC_FINGER_C2H2_2"/>
    <property type="match status" value="1"/>
</dbReference>
<feature type="compositionally biased region" description="Polar residues" evidence="2">
    <location>
        <begin position="449"/>
        <end position="461"/>
    </location>
</feature>
<evidence type="ECO:0000256" key="1">
    <source>
        <dbReference type="PROSITE-ProRule" id="PRU00042"/>
    </source>
</evidence>
<feature type="compositionally biased region" description="Basic and acidic residues" evidence="2">
    <location>
        <begin position="834"/>
        <end position="844"/>
    </location>
</feature>
<evidence type="ECO:0000313" key="5">
    <source>
        <dbReference type="Proteomes" id="UP001642540"/>
    </source>
</evidence>
<dbReference type="SMART" id="SM00355">
    <property type="entry name" value="ZnF_C2H2"/>
    <property type="match status" value="2"/>
</dbReference>
<feature type="compositionally biased region" description="Low complexity" evidence="2">
    <location>
        <begin position="535"/>
        <end position="556"/>
    </location>
</feature>
<dbReference type="EMBL" id="CAXLJM020000151">
    <property type="protein sequence ID" value="CAL8143044.1"/>
    <property type="molecule type" value="Genomic_DNA"/>
</dbReference>
<keyword evidence="5" id="KW-1185">Reference proteome</keyword>
<feature type="compositionally biased region" description="Basic and acidic residues" evidence="2">
    <location>
        <begin position="895"/>
        <end position="904"/>
    </location>
</feature>
<feature type="compositionally biased region" description="Acidic residues" evidence="2">
    <location>
        <begin position="884"/>
        <end position="894"/>
    </location>
</feature>
<keyword evidence="1" id="KW-0863">Zinc-finger</keyword>
<feature type="compositionally biased region" description="Low complexity" evidence="2">
    <location>
        <begin position="601"/>
        <end position="611"/>
    </location>
</feature>
<dbReference type="PROSITE" id="PS00028">
    <property type="entry name" value="ZINC_FINGER_C2H2_1"/>
    <property type="match status" value="1"/>
</dbReference>
<proteinExistence type="predicted"/>
<keyword evidence="1" id="KW-0862">Zinc</keyword>
<comment type="caution">
    <text evidence="4">The sequence shown here is derived from an EMBL/GenBank/DDBJ whole genome shotgun (WGS) entry which is preliminary data.</text>
</comment>
<feature type="compositionally biased region" description="Basic residues" evidence="2">
    <location>
        <begin position="584"/>
        <end position="598"/>
    </location>
</feature>
<feature type="region of interest" description="Disordered" evidence="2">
    <location>
        <begin position="759"/>
        <end position="804"/>
    </location>
</feature>
<feature type="region of interest" description="Disordered" evidence="2">
    <location>
        <begin position="834"/>
        <end position="959"/>
    </location>
</feature>